<protein>
    <submittedName>
        <fullName evidence="1">Uncharacterized protein</fullName>
    </submittedName>
</protein>
<gene>
    <name evidence="1" type="ORF">HPO_11469</name>
</gene>
<organism evidence="1 2">
    <name type="scientific">Hyphomonas polymorpha PS728</name>
    <dbReference type="NCBI Taxonomy" id="1280954"/>
    <lineage>
        <taxon>Bacteria</taxon>
        <taxon>Pseudomonadati</taxon>
        <taxon>Pseudomonadota</taxon>
        <taxon>Alphaproteobacteria</taxon>
        <taxon>Hyphomonadales</taxon>
        <taxon>Hyphomonadaceae</taxon>
        <taxon>Hyphomonas</taxon>
    </lineage>
</organism>
<dbReference type="RefSeq" id="WP_051612549.1">
    <property type="nucleotide sequence ID" value="NZ_ARYM01000012.1"/>
</dbReference>
<name>A0A062VFG9_9PROT</name>
<sequence>MMIAFATSLASLACQGCVSGDVAGHAYAEAAAEPSLGMMLAVPGAMGAGPLNAPSDAASAALAASANTSVITPLTSADAPISVVAMSGPQPAFSLTGSGTTGVSVVDSNLAWTGSSALSRVAADLATRRAGRSVEVVQDMSLGLSIAAPASRTGLAFDVGLAPRVAIRDEGDLTSQRFGGEVRFGQGLNLTNNKGQPEGWYLFVGADGEALVWDNSGSTPSLSDVFDVQVTDQVTVGDLQAGVSIQRAGGELSFSYIRREMKFDDRNRSLKDTEDFAGITFTMRR</sequence>
<dbReference type="InterPro" id="IPR037107">
    <property type="entry name" value="Put_OMP_sf"/>
</dbReference>
<dbReference type="AlphaFoldDB" id="A0A062VFG9"/>
<dbReference type="PATRIC" id="fig|1280954.3.peg.2324"/>
<comment type="caution">
    <text evidence="1">The sequence shown here is derived from an EMBL/GenBank/DDBJ whole genome shotgun (WGS) entry which is preliminary data.</text>
</comment>
<evidence type="ECO:0000313" key="2">
    <source>
        <dbReference type="Proteomes" id="UP000027100"/>
    </source>
</evidence>
<reference evidence="1 2" key="1">
    <citation type="journal article" date="2014" name="Antonie Van Leeuwenhoek">
        <title>Hyphomonas beringensis sp. nov. and Hyphomonas chukchiensis sp. nov., isolated from surface seawater of the Bering Sea and Chukchi Sea.</title>
        <authorList>
            <person name="Li C."/>
            <person name="Lai Q."/>
            <person name="Li G."/>
            <person name="Dong C."/>
            <person name="Wang J."/>
            <person name="Liao Y."/>
            <person name="Shao Z."/>
        </authorList>
    </citation>
    <scope>NUCLEOTIDE SEQUENCE [LARGE SCALE GENOMIC DNA]</scope>
    <source>
        <strain evidence="1 2">PS728</strain>
    </source>
</reference>
<dbReference type="EMBL" id="ARYM01000012">
    <property type="protein sequence ID" value="KCZ98219.1"/>
    <property type="molecule type" value="Genomic_DNA"/>
</dbReference>
<dbReference type="eggNOG" id="ENOG5034CBE">
    <property type="taxonomic scope" value="Bacteria"/>
</dbReference>
<dbReference type="Pfam" id="PF09982">
    <property type="entry name" value="LpxR"/>
    <property type="match status" value="1"/>
</dbReference>
<dbReference type="Proteomes" id="UP000027100">
    <property type="component" value="Unassembled WGS sequence"/>
</dbReference>
<dbReference type="Gene3D" id="2.40.128.140">
    <property type="entry name" value="Outer membrane protein"/>
    <property type="match status" value="1"/>
</dbReference>
<accession>A0A062VFG9</accession>
<proteinExistence type="predicted"/>
<evidence type="ECO:0000313" key="1">
    <source>
        <dbReference type="EMBL" id="KCZ98219.1"/>
    </source>
</evidence>
<dbReference type="InterPro" id="IPR018707">
    <property type="entry name" value="LpxR"/>
</dbReference>
<keyword evidence="2" id="KW-1185">Reference proteome</keyword>
<dbReference type="OrthoDB" id="7617009at2"/>